<accession>K1QPG6</accession>
<reference evidence="2" key="1">
    <citation type="journal article" date="2012" name="Nature">
        <title>The oyster genome reveals stress adaptation and complexity of shell formation.</title>
        <authorList>
            <person name="Zhang G."/>
            <person name="Fang X."/>
            <person name="Guo X."/>
            <person name="Li L."/>
            <person name="Luo R."/>
            <person name="Xu F."/>
            <person name="Yang P."/>
            <person name="Zhang L."/>
            <person name="Wang X."/>
            <person name="Qi H."/>
            <person name="Xiong Z."/>
            <person name="Que H."/>
            <person name="Xie Y."/>
            <person name="Holland P.W."/>
            <person name="Paps J."/>
            <person name="Zhu Y."/>
            <person name="Wu F."/>
            <person name="Chen Y."/>
            <person name="Wang J."/>
            <person name="Peng C."/>
            <person name="Meng J."/>
            <person name="Yang L."/>
            <person name="Liu J."/>
            <person name="Wen B."/>
            <person name="Zhang N."/>
            <person name="Huang Z."/>
            <person name="Zhu Q."/>
            <person name="Feng Y."/>
            <person name="Mount A."/>
            <person name="Hedgecock D."/>
            <person name="Xu Z."/>
            <person name="Liu Y."/>
            <person name="Domazet-Loso T."/>
            <person name="Du Y."/>
            <person name="Sun X."/>
            <person name="Zhang S."/>
            <person name="Liu B."/>
            <person name="Cheng P."/>
            <person name="Jiang X."/>
            <person name="Li J."/>
            <person name="Fan D."/>
            <person name="Wang W."/>
            <person name="Fu W."/>
            <person name="Wang T."/>
            <person name="Wang B."/>
            <person name="Zhang J."/>
            <person name="Peng Z."/>
            <person name="Li Y."/>
            <person name="Li N."/>
            <person name="Wang J."/>
            <person name="Chen M."/>
            <person name="He Y."/>
            <person name="Tan F."/>
            <person name="Song X."/>
            <person name="Zheng Q."/>
            <person name="Huang R."/>
            <person name="Yang H."/>
            <person name="Du X."/>
            <person name="Chen L."/>
            <person name="Yang M."/>
            <person name="Gaffney P.M."/>
            <person name="Wang S."/>
            <person name="Luo L."/>
            <person name="She Z."/>
            <person name="Ming Y."/>
            <person name="Huang W."/>
            <person name="Zhang S."/>
            <person name="Huang B."/>
            <person name="Zhang Y."/>
            <person name="Qu T."/>
            <person name="Ni P."/>
            <person name="Miao G."/>
            <person name="Wang J."/>
            <person name="Wang Q."/>
            <person name="Steinberg C.E."/>
            <person name="Wang H."/>
            <person name="Li N."/>
            <person name="Qian L."/>
            <person name="Zhang G."/>
            <person name="Li Y."/>
            <person name="Yang H."/>
            <person name="Liu X."/>
            <person name="Wang J."/>
            <person name="Yin Y."/>
            <person name="Wang J."/>
        </authorList>
    </citation>
    <scope>NUCLEOTIDE SEQUENCE [LARGE SCALE GENOMIC DNA]</scope>
    <source>
        <strain evidence="2">05x7-T-G4-1.051#20</strain>
    </source>
</reference>
<dbReference type="Pfam" id="PF07748">
    <property type="entry name" value="Glyco_hydro_38C"/>
    <property type="match status" value="1"/>
</dbReference>
<dbReference type="GO" id="GO:0030246">
    <property type="term" value="F:carbohydrate binding"/>
    <property type="evidence" value="ECO:0007669"/>
    <property type="project" value="InterPro"/>
</dbReference>
<dbReference type="InterPro" id="IPR050843">
    <property type="entry name" value="Glycosyl_Hydrlase_38"/>
</dbReference>
<dbReference type="SUPFAM" id="SSF49785">
    <property type="entry name" value="Galactose-binding domain-like"/>
    <property type="match status" value="1"/>
</dbReference>
<dbReference type="SUPFAM" id="SSF74650">
    <property type="entry name" value="Galactose mutarotase-like"/>
    <property type="match status" value="1"/>
</dbReference>
<evidence type="ECO:0000313" key="2">
    <source>
        <dbReference type="EMBL" id="EKC30735.1"/>
    </source>
</evidence>
<dbReference type="InterPro" id="IPR011009">
    <property type="entry name" value="Kinase-like_dom_sf"/>
</dbReference>
<feature type="domain" description="Glycosyl hydrolase family 38 C-terminal" evidence="1">
    <location>
        <begin position="13"/>
        <end position="102"/>
    </location>
</feature>
<dbReference type="GO" id="GO:0006491">
    <property type="term" value="P:N-glycan processing"/>
    <property type="evidence" value="ECO:0007669"/>
    <property type="project" value="TreeGrafter"/>
</dbReference>
<name>K1QPG6_MAGGI</name>
<gene>
    <name evidence="2" type="ORF">CGI_10019974</name>
</gene>
<dbReference type="EMBL" id="JH817906">
    <property type="protein sequence ID" value="EKC30735.1"/>
    <property type="molecule type" value="Genomic_DNA"/>
</dbReference>
<dbReference type="InterPro" id="IPR008979">
    <property type="entry name" value="Galactose-bd-like_sf"/>
</dbReference>
<organism evidence="2">
    <name type="scientific">Magallana gigas</name>
    <name type="common">Pacific oyster</name>
    <name type="synonym">Crassostrea gigas</name>
    <dbReference type="NCBI Taxonomy" id="29159"/>
    <lineage>
        <taxon>Eukaryota</taxon>
        <taxon>Metazoa</taxon>
        <taxon>Spiralia</taxon>
        <taxon>Lophotrochozoa</taxon>
        <taxon>Mollusca</taxon>
        <taxon>Bivalvia</taxon>
        <taxon>Autobranchia</taxon>
        <taxon>Pteriomorphia</taxon>
        <taxon>Ostreida</taxon>
        <taxon>Ostreoidea</taxon>
        <taxon>Ostreidae</taxon>
        <taxon>Magallana</taxon>
    </lineage>
</organism>
<dbReference type="GO" id="GO:0000139">
    <property type="term" value="C:Golgi membrane"/>
    <property type="evidence" value="ECO:0007669"/>
    <property type="project" value="TreeGrafter"/>
</dbReference>
<dbReference type="GO" id="GO:0006013">
    <property type="term" value="P:mannose metabolic process"/>
    <property type="evidence" value="ECO:0007669"/>
    <property type="project" value="InterPro"/>
</dbReference>
<dbReference type="Gene3D" id="3.30.1010.10">
    <property type="entry name" value="Phosphatidylinositol 3-kinase Catalytic Subunit, Chain A, domain 4"/>
    <property type="match status" value="1"/>
</dbReference>
<dbReference type="Gene3D" id="2.70.98.30">
    <property type="entry name" value="Golgi alpha-mannosidase II, domain 4"/>
    <property type="match status" value="1"/>
</dbReference>
<dbReference type="InterPro" id="IPR011682">
    <property type="entry name" value="Glyco_hydro_38_C"/>
</dbReference>
<dbReference type="SUPFAM" id="SSF56112">
    <property type="entry name" value="Protein kinase-like (PK-like)"/>
    <property type="match status" value="1"/>
</dbReference>
<evidence type="ECO:0000259" key="1">
    <source>
        <dbReference type="Pfam" id="PF07748"/>
    </source>
</evidence>
<proteinExistence type="predicted"/>
<dbReference type="PANTHER" id="PTHR11607">
    <property type="entry name" value="ALPHA-MANNOSIDASE"/>
    <property type="match status" value="1"/>
</dbReference>
<dbReference type="InParanoid" id="K1QPG6"/>
<dbReference type="HOGENOM" id="CLU_718151_0_0_1"/>
<protein>
    <submittedName>
        <fullName evidence="2">Alpha-mannosidase 2</fullName>
    </submittedName>
</protein>
<sequence>MSNTWSDSTILQNEVNLEQAVKISTDVQNSEREFFTDLNGFEMIKNKVFNKLPIQANVYPLPAMAFIEDDKTRFSVLTAQSLGVASEIQVMLDRTLNQDDMRGLGQGIKAKLSGFPSMFAHVAYLHLVHKIQKIPQKSSIEVPPLLSHSSFLSLPLPCDVYLLNLRSLQKSYDGDIKRGDDSALLLHRSEMHEITVTVRYGLLLEAYLKSSQEHLAILSKQQDALVKLNAFSEIAKNANKKPQKVSEDVKRIMHQKVEVLSGLYSPLTPQICLKDLLVDRCKIMDSKKRPLWLEWTNADPKGPNILIMYKNGDDYTNRLRDVTVTVGLTESDVNNPCGFFGGPGTGSQLVVDIYCPTPPQGRFVKISKTTEYLALCEVEVFGVSV</sequence>
<dbReference type="PANTHER" id="PTHR11607:SF3">
    <property type="entry name" value="LYSOSOMAL ALPHA-MANNOSIDASE"/>
    <property type="match status" value="1"/>
</dbReference>
<dbReference type="GO" id="GO:0004559">
    <property type="term" value="F:alpha-mannosidase activity"/>
    <property type="evidence" value="ECO:0007669"/>
    <property type="project" value="InterPro"/>
</dbReference>
<dbReference type="InterPro" id="IPR011013">
    <property type="entry name" value="Gal_mutarotase_sf_dom"/>
</dbReference>
<dbReference type="AlphaFoldDB" id="K1QPG6"/>